<dbReference type="Proteomes" id="UP000198556">
    <property type="component" value="Unassembled WGS sequence"/>
</dbReference>
<dbReference type="Gene3D" id="4.10.80.30">
    <property type="entry name" value="DNA polymerase, domain 6"/>
    <property type="match status" value="1"/>
</dbReference>
<dbReference type="PANTHER" id="PTHR33308">
    <property type="entry name" value="PEPTIDOGLYCAN HYDROLASE FLGJ"/>
    <property type="match status" value="1"/>
</dbReference>
<evidence type="ECO:0000259" key="3">
    <source>
        <dbReference type="SMART" id="SM00047"/>
    </source>
</evidence>
<name>A0A1H9M5T9_9LACT</name>
<gene>
    <name evidence="4" type="ORF">SAMN05421767_12410</name>
</gene>
<dbReference type="EMBL" id="FOGF01000024">
    <property type="protein sequence ID" value="SER18847.1"/>
    <property type="molecule type" value="Genomic_DNA"/>
</dbReference>
<dbReference type="Gene3D" id="1.10.530.10">
    <property type="match status" value="1"/>
</dbReference>
<dbReference type="InterPro" id="IPR051056">
    <property type="entry name" value="Glycosyl_Hydrolase_73"/>
</dbReference>
<dbReference type="SMART" id="SM00047">
    <property type="entry name" value="LYZ2"/>
    <property type="match status" value="1"/>
</dbReference>
<comment type="similarity">
    <text evidence="1">Belongs to the glycosyl hydrolase 73 family.</text>
</comment>
<reference evidence="4 5" key="1">
    <citation type="submission" date="2016-10" db="EMBL/GenBank/DDBJ databases">
        <authorList>
            <person name="de Groot N.N."/>
        </authorList>
    </citation>
    <scope>NUCLEOTIDE SEQUENCE [LARGE SCALE GENOMIC DNA]</scope>
    <source>
        <strain evidence="4 5">DSM 15827</strain>
    </source>
</reference>
<dbReference type="STRING" id="137733.SAMN05421767_12410"/>
<feature type="domain" description="Mannosyl-glycoprotein endo-beta-N-acetylglucosamidase-like" evidence="3">
    <location>
        <begin position="45"/>
        <end position="202"/>
    </location>
</feature>
<organism evidence="4 5">
    <name type="scientific">Granulicatella balaenopterae</name>
    <dbReference type="NCBI Taxonomy" id="137733"/>
    <lineage>
        <taxon>Bacteria</taxon>
        <taxon>Bacillati</taxon>
        <taxon>Bacillota</taxon>
        <taxon>Bacilli</taxon>
        <taxon>Lactobacillales</taxon>
        <taxon>Carnobacteriaceae</taxon>
        <taxon>Granulicatella</taxon>
    </lineage>
</organism>
<dbReference type="PRINTS" id="PR01002">
    <property type="entry name" value="FLGFLGJ"/>
</dbReference>
<evidence type="ECO:0000313" key="5">
    <source>
        <dbReference type="Proteomes" id="UP000198556"/>
    </source>
</evidence>
<dbReference type="PANTHER" id="PTHR33308:SF10">
    <property type="entry name" value="EXO-GLUCOSAMINIDASE LYTG"/>
    <property type="match status" value="1"/>
</dbReference>
<accession>A0A1H9M5T9</accession>
<keyword evidence="5" id="KW-1185">Reference proteome</keyword>
<dbReference type="AlphaFoldDB" id="A0A1H9M5T9"/>
<sequence length="212" mass="24271">MTKRKTKIRLAMTLKQLAIVSLLSVASVGAIFMVSSDVLFNHHELSQEELAKRDFINRLVPVVQDVYRDYGVLPSISLSQAILESDWGRSELAQKYYNLYGVKAYGNAPKANMQTKEFENGQWMTIDADFRAYNSWRESVVDHALLMVNGVNWNNHLYQDVITAKDYKQAATALQQAGYATDPTYSDKLIILIEEYQLYQYDQLPEDIAIDE</sequence>
<dbReference type="Pfam" id="PF01832">
    <property type="entry name" value="Glucosaminidase"/>
    <property type="match status" value="1"/>
</dbReference>
<evidence type="ECO:0000256" key="1">
    <source>
        <dbReference type="ARBA" id="ARBA00010266"/>
    </source>
</evidence>
<dbReference type="RefSeq" id="WP_089746874.1">
    <property type="nucleotide sequence ID" value="NZ_FOGF01000024.1"/>
</dbReference>
<evidence type="ECO:0000256" key="2">
    <source>
        <dbReference type="ARBA" id="ARBA00022801"/>
    </source>
</evidence>
<evidence type="ECO:0000313" key="4">
    <source>
        <dbReference type="EMBL" id="SER18847.1"/>
    </source>
</evidence>
<proteinExistence type="inferred from homology"/>
<protein>
    <submittedName>
        <fullName evidence="4">Flagellum-specific peptidoglycan hydrolase FlgJ</fullName>
    </submittedName>
</protein>
<dbReference type="InterPro" id="IPR002901">
    <property type="entry name" value="MGlyc_endo_b_GlcNAc-like_dom"/>
</dbReference>
<dbReference type="GO" id="GO:0004040">
    <property type="term" value="F:amidase activity"/>
    <property type="evidence" value="ECO:0007669"/>
    <property type="project" value="InterPro"/>
</dbReference>
<dbReference type="OrthoDB" id="977752at2"/>
<keyword evidence="2 4" id="KW-0378">Hydrolase</keyword>